<accession>A0A815N503</accession>
<evidence type="ECO:0000313" key="2">
    <source>
        <dbReference type="Proteomes" id="UP000663852"/>
    </source>
</evidence>
<organism evidence="1 2">
    <name type="scientific">Adineta ricciae</name>
    <name type="common">Rotifer</name>
    <dbReference type="NCBI Taxonomy" id="249248"/>
    <lineage>
        <taxon>Eukaryota</taxon>
        <taxon>Metazoa</taxon>
        <taxon>Spiralia</taxon>
        <taxon>Gnathifera</taxon>
        <taxon>Rotifera</taxon>
        <taxon>Eurotatoria</taxon>
        <taxon>Bdelloidea</taxon>
        <taxon>Adinetida</taxon>
        <taxon>Adinetidae</taxon>
        <taxon>Adineta</taxon>
    </lineage>
</organism>
<evidence type="ECO:0000313" key="1">
    <source>
        <dbReference type="EMBL" id="CAF1432163.1"/>
    </source>
</evidence>
<reference evidence="1" key="1">
    <citation type="submission" date="2021-02" db="EMBL/GenBank/DDBJ databases">
        <authorList>
            <person name="Nowell W R."/>
        </authorList>
    </citation>
    <scope>NUCLEOTIDE SEQUENCE</scope>
</reference>
<dbReference type="EMBL" id="CAJNOJ010000395">
    <property type="protein sequence ID" value="CAF1432163.1"/>
    <property type="molecule type" value="Genomic_DNA"/>
</dbReference>
<sequence length="165" mass="19396">MRASFYVSHLDYFLKRNQPAHQYSSFSISYRIFSPTLQNTIETAAQNRDANNVAELEKKIDRESDRFVEDVTARVNGIREQIKARRPTDDQSPDYAERMNQYKQYVSLSSTGINQVTTWVNRIFKKIIDVIKNIVEWINDMARTMIGILELIRNSFNEFITSFLK</sequence>
<name>A0A815N503_ADIRI</name>
<comment type="caution">
    <text evidence="1">The sequence shown here is derived from an EMBL/GenBank/DDBJ whole genome shotgun (WGS) entry which is preliminary data.</text>
</comment>
<proteinExistence type="predicted"/>
<protein>
    <submittedName>
        <fullName evidence="1">Uncharacterized protein</fullName>
    </submittedName>
</protein>
<dbReference type="AlphaFoldDB" id="A0A815N503"/>
<dbReference type="Proteomes" id="UP000663852">
    <property type="component" value="Unassembled WGS sequence"/>
</dbReference>
<gene>
    <name evidence="1" type="ORF">EDS130_LOCUS38282</name>
</gene>